<dbReference type="Proteomes" id="UP000018208">
    <property type="component" value="Unassembled WGS sequence"/>
</dbReference>
<name>V6LB16_9EUKA</name>
<sequence>MTEVVNVFPTDFNENFERQAVNSSQTLKQPILLIPGVCGSKLVARNKISKQSEYAWINTSFLPFSPSSKAAEYLWGYNNENFEYVSFLNDYVDVEAIPGEKGCDRLLDIGILDVKYFENVNIGKYFGPMIQYLVTKLGYQLGVNLFAFSYDWRQSPHIGIIQDQLHSLIQEIKKLTSSKIQIIAHSMGGVITDTYIKLHPKTWYEDISKFIALGVPFDGCGGLSLEGILMGYTLKLPIPKCTAKVMQASCGSAACLHQKKTGYSSVTPCIFIKKLFEDQKNYEDEVQTKEDSGILSKLKLKFKQQKDEHLVVEFNDSLYYTGEIPDVAFIIAKKCFEEKGTDFRNAKETYLKLQKCSKRGAIIINGWLSPVINVTKTAQVLNTPDQILENDFKKGVCNIQDLNRTDFSWECYSVWSDAEMSGRRTHFQHKNIKFNSAQAKFDEQIYDFINNTNEIIVENSKFNLREYASGLQYYRLLQQTHEPVPQNINSNSQMNSCMSGTNFGQVGPWATINTPQLLEEQSIFQLLDLIHPDDMFESFLFKADKQLYNDLGNSRSLPINISDHSNFRFYSISGSKVDTPLHLVYSKPVRNYTELLNQKPEYINVEGDGTVFLTGALGDDFPDNVSQRYVLQGVKHFSLIMDERVWNWLAEWLE</sequence>
<protein>
    <submittedName>
        <fullName evidence="2">Lecithin-cholesterol acyltransferase</fullName>
    </submittedName>
</protein>
<accession>V6LB16</accession>
<dbReference type="PANTHER" id="PTHR11440">
    <property type="entry name" value="LECITHIN-CHOLESTEROL ACYLTRANSFERASE-RELATED"/>
    <property type="match status" value="1"/>
</dbReference>
<keyword evidence="2" id="KW-0012">Acyltransferase</keyword>
<organism evidence="1">
    <name type="scientific">Spironucleus salmonicida</name>
    <dbReference type="NCBI Taxonomy" id="348837"/>
    <lineage>
        <taxon>Eukaryota</taxon>
        <taxon>Metamonada</taxon>
        <taxon>Diplomonadida</taxon>
        <taxon>Hexamitidae</taxon>
        <taxon>Hexamitinae</taxon>
        <taxon>Spironucleus</taxon>
    </lineage>
</organism>
<dbReference type="InterPro" id="IPR029058">
    <property type="entry name" value="AB_hydrolase_fold"/>
</dbReference>
<dbReference type="GO" id="GO:0008374">
    <property type="term" value="F:O-acyltransferase activity"/>
    <property type="evidence" value="ECO:0007669"/>
    <property type="project" value="InterPro"/>
</dbReference>
<keyword evidence="2" id="KW-0808">Transferase</keyword>
<evidence type="ECO:0000313" key="2">
    <source>
        <dbReference type="EMBL" id="KAH0575539.1"/>
    </source>
</evidence>
<proteinExistence type="predicted"/>
<dbReference type="Gene3D" id="3.40.50.1820">
    <property type="entry name" value="alpha/beta hydrolase"/>
    <property type="match status" value="1"/>
</dbReference>
<dbReference type="Pfam" id="PF02450">
    <property type="entry name" value="LCAT"/>
    <property type="match status" value="1"/>
</dbReference>
<keyword evidence="3" id="KW-1185">Reference proteome</keyword>
<reference evidence="1 2" key="1">
    <citation type="journal article" date="2014" name="PLoS Genet.">
        <title>The Genome of Spironucleus salmonicida Highlights a Fish Pathogen Adapted to Fluctuating Environments.</title>
        <authorList>
            <person name="Xu F."/>
            <person name="Jerlstrom-Hultqvist J."/>
            <person name="Einarsson E."/>
            <person name="Astvaldsson A."/>
            <person name="Svard S.G."/>
            <person name="Andersson J.O."/>
        </authorList>
    </citation>
    <scope>NUCLEOTIDE SEQUENCE</scope>
    <source>
        <strain evidence="2">ATCC 50377</strain>
    </source>
</reference>
<dbReference type="AlphaFoldDB" id="V6LB16"/>
<evidence type="ECO:0000313" key="3">
    <source>
        <dbReference type="Proteomes" id="UP000018208"/>
    </source>
</evidence>
<dbReference type="EMBL" id="KI546168">
    <property type="protein sequence ID" value="EST41650.1"/>
    <property type="molecule type" value="Genomic_DNA"/>
</dbReference>
<dbReference type="OrthoDB" id="10251054at2759"/>
<reference evidence="2" key="2">
    <citation type="submission" date="2020-12" db="EMBL/GenBank/DDBJ databases">
        <title>New Spironucleus salmonicida genome in near-complete chromosomes.</title>
        <authorList>
            <person name="Xu F."/>
            <person name="Kurt Z."/>
            <person name="Jimenez-Gonzalez A."/>
            <person name="Astvaldsson A."/>
            <person name="Andersson J.O."/>
            <person name="Svard S.G."/>
        </authorList>
    </citation>
    <scope>NUCLEOTIDE SEQUENCE</scope>
    <source>
        <strain evidence="2">ATCC 50377</strain>
    </source>
</reference>
<dbReference type="VEuPathDB" id="GiardiaDB:SS50377_23174"/>
<dbReference type="SUPFAM" id="SSF53474">
    <property type="entry name" value="alpha/beta-Hydrolases"/>
    <property type="match status" value="1"/>
</dbReference>
<dbReference type="EMBL" id="AUWU02000003">
    <property type="protein sequence ID" value="KAH0575539.1"/>
    <property type="molecule type" value="Genomic_DNA"/>
</dbReference>
<dbReference type="GO" id="GO:0006629">
    <property type="term" value="P:lipid metabolic process"/>
    <property type="evidence" value="ECO:0007669"/>
    <property type="project" value="InterPro"/>
</dbReference>
<gene>
    <name evidence="1" type="ORF">SS50377_18736</name>
    <name evidence="2" type="ORF">SS50377_23174</name>
</gene>
<evidence type="ECO:0000313" key="1">
    <source>
        <dbReference type="EMBL" id="EST41650.1"/>
    </source>
</evidence>
<dbReference type="InterPro" id="IPR003386">
    <property type="entry name" value="LACT/PDAT_acylTrfase"/>
</dbReference>